<dbReference type="InterPro" id="IPR050266">
    <property type="entry name" value="AB_hydrolase_sf"/>
</dbReference>
<reference evidence="2 3" key="1">
    <citation type="submission" date="2024-06" db="EMBL/GenBank/DDBJ databases">
        <title>The Natural Products Discovery Center: Release of the First 8490 Sequenced Strains for Exploring Actinobacteria Biosynthetic Diversity.</title>
        <authorList>
            <person name="Kalkreuter E."/>
            <person name="Kautsar S.A."/>
            <person name="Yang D."/>
            <person name="Bader C.D."/>
            <person name="Teijaro C.N."/>
            <person name="Fluegel L."/>
            <person name="Davis C.M."/>
            <person name="Simpson J.R."/>
            <person name="Lauterbach L."/>
            <person name="Steele A.D."/>
            <person name="Gui C."/>
            <person name="Meng S."/>
            <person name="Li G."/>
            <person name="Viehrig K."/>
            <person name="Ye F."/>
            <person name="Su P."/>
            <person name="Kiefer A.F."/>
            <person name="Nichols A."/>
            <person name="Cepeda A.J."/>
            <person name="Yan W."/>
            <person name="Fan B."/>
            <person name="Jiang Y."/>
            <person name="Adhikari A."/>
            <person name="Zheng C.-J."/>
            <person name="Schuster L."/>
            <person name="Cowan T.M."/>
            <person name="Smanski M.J."/>
            <person name="Chevrette M.G."/>
            <person name="De Carvalho L.P.S."/>
            <person name="Shen B."/>
        </authorList>
    </citation>
    <scope>NUCLEOTIDE SEQUENCE [LARGE SCALE GENOMIC DNA]</scope>
    <source>
        <strain evidence="2 3">NPDC006337</strain>
    </source>
</reference>
<evidence type="ECO:0000313" key="3">
    <source>
        <dbReference type="Proteomes" id="UP001550378"/>
    </source>
</evidence>
<dbReference type="InterPro" id="IPR029058">
    <property type="entry name" value="AB_hydrolase_fold"/>
</dbReference>
<keyword evidence="2" id="KW-0378">Hydrolase</keyword>
<dbReference type="InterPro" id="IPR000073">
    <property type="entry name" value="AB_hydrolase_1"/>
</dbReference>
<dbReference type="GO" id="GO:0016787">
    <property type="term" value="F:hydrolase activity"/>
    <property type="evidence" value="ECO:0007669"/>
    <property type="project" value="UniProtKB-KW"/>
</dbReference>
<dbReference type="PRINTS" id="PR00111">
    <property type="entry name" value="ABHYDROLASE"/>
</dbReference>
<sequence length="263" mass="28318">MQRITAVVSGRPMVAWRASGARPSVVCVHGAGVTSREFQPFIRVLGRRHDVWSVDLPGFGASSGPPRPLGLRALADAVAQWQAAVDLDRVVLLGGSFGCQVAVDAAVRHPDRVAGLVLVGPTVDSAARGFVRQLMRWLRNSPHERASMALLNLADYRDAGVRRVAGAFAESLRDRIEDKLPHVCVPTLVVRGADDRLVSQEWAEEVTRLLPAGRLAVVPDAGHMVPYRQPHELAGLVSDFLAAEGAALGGGDKTRSRERRAAR</sequence>
<organism evidence="2 3">
    <name type="scientific">Streptomyces lavendulocolor</name>
    <dbReference type="NCBI Taxonomy" id="67316"/>
    <lineage>
        <taxon>Bacteria</taxon>
        <taxon>Bacillati</taxon>
        <taxon>Actinomycetota</taxon>
        <taxon>Actinomycetes</taxon>
        <taxon>Kitasatosporales</taxon>
        <taxon>Streptomycetaceae</taxon>
        <taxon>Streptomyces</taxon>
    </lineage>
</organism>
<protein>
    <submittedName>
        <fullName evidence="2">Alpha/beta hydrolase</fullName>
    </submittedName>
</protein>
<comment type="caution">
    <text evidence="2">The sequence shown here is derived from an EMBL/GenBank/DDBJ whole genome shotgun (WGS) entry which is preliminary data.</text>
</comment>
<evidence type="ECO:0000313" key="2">
    <source>
        <dbReference type="EMBL" id="MEU0712056.1"/>
    </source>
</evidence>
<accession>A0ABV2WFB3</accession>
<feature type="domain" description="AB hydrolase-1" evidence="1">
    <location>
        <begin position="25"/>
        <end position="234"/>
    </location>
</feature>
<keyword evidence="3" id="KW-1185">Reference proteome</keyword>
<dbReference type="RefSeq" id="WP_359807588.1">
    <property type="nucleotide sequence ID" value="NZ_JBEXZQ010000097.1"/>
</dbReference>
<evidence type="ECO:0000259" key="1">
    <source>
        <dbReference type="Pfam" id="PF12697"/>
    </source>
</evidence>
<dbReference type="Proteomes" id="UP001550378">
    <property type="component" value="Unassembled WGS sequence"/>
</dbReference>
<dbReference type="SUPFAM" id="SSF53474">
    <property type="entry name" value="alpha/beta-Hydrolases"/>
    <property type="match status" value="1"/>
</dbReference>
<dbReference type="PANTHER" id="PTHR43798:SF33">
    <property type="entry name" value="HYDROLASE, PUTATIVE (AFU_ORTHOLOGUE AFUA_2G14860)-RELATED"/>
    <property type="match status" value="1"/>
</dbReference>
<dbReference type="Pfam" id="PF12697">
    <property type="entry name" value="Abhydrolase_6"/>
    <property type="match status" value="1"/>
</dbReference>
<proteinExistence type="predicted"/>
<name>A0ABV2WFB3_9ACTN</name>
<dbReference type="EMBL" id="JBEXZR010000047">
    <property type="protein sequence ID" value="MEU0712056.1"/>
    <property type="molecule type" value="Genomic_DNA"/>
</dbReference>
<gene>
    <name evidence="2" type="ORF">ABZ508_32305</name>
</gene>
<dbReference type="PANTHER" id="PTHR43798">
    <property type="entry name" value="MONOACYLGLYCEROL LIPASE"/>
    <property type="match status" value="1"/>
</dbReference>
<dbReference type="Gene3D" id="3.40.50.1820">
    <property type="entry name" value="alpha/beta hydrolase"/>
    <property type="match status" value="1"/>
</dbReference>